<organism evidence="1 2">
    <name type="scientific">Colletotrichum spinosum</name>
    <dbReference type="NCBI Taxonomy" id="1347390"/>
    <lineage>
        <taxon>Eukaryota</taxon>
        <taxon>Fungi</taxon>
        <taxon>Dikarya</taxon>
        <taxon>Ascomycota</taxon>
        <taxon>Pezizomycotina</taxon>
        <taxon>Sordariomycetes</taxon>
        <taxon>Hypocreomycetidae</taxon>
        <taxon>Glomerellales</taxon>
        <taxon>Glomerellaceae</taxon>
        <taxon>Colletotrichum</taxon>
        <taxon>Colletotrichum orbiculare species complex</taxon>
    </lineage>
</organism>
<evidence type="ECO:0000313" key="1">
    <source>
        <dbReference type="EMBL" id="TDZ40437.1"/>
    </source>
</evidence>
<comment type="caution">
    <text evidence="1">The sequence shown here is derived from an EMBL/GenBank/DDBJ whole genome shotgun (WGS) entry which is preliminary data.</text>
</comment>
<evidence type="ECO:0000313" key="2">
    <source>
        <dbReference type="Proteomes" id="UP000295083"/>
    </source>
</evidence>
<dbReference type="Proteomes" id="UP000295083">
    <property type="component" value="Unassembled WGS sequence"/>
</dbReference>
<dbReference type="AlphaFoldDB" id="A0A4R8QMX4"/>
<sequence length="146" mass="16221">MSTPPQCGLVPPGAKRSLMWTYTEDANGLISRQMPIVDSAYHDPDTWEVKKAEPGHRCMAGPPAIDVYCHNLAAGPRDQFEAVRWTFCRGINELMIRLGDLLGKGRCKLHSLNATEFSVTVIVETRLKKGEMSENMIAARLFGSDE</sequence>
<protein>
    <submittedName>
        <fullName evidence="1">Uncharacterized protein</fullName>
    </submittedName>
</protein>
<gene>
    <name evidence="1" type="ORF">C8035_v004060</name>
</gene>
<keyword evidence="2" id="KW-1185">Reference proteome</keyword>
<reference evidence="1 2" key="1">
    <citation type="submission" date="2018-11" db="EMBL/GenBank/DDBJ databases">
        <title>Genome sequence and assembly of Colletotrichum spinosum.</title>
        <authorList>
            <person name="Gan P."/>
            <person name="Shirasu K."/>
        </authorList>
    </citation>
    <scope>NUCLEOTIDE SEQUENCE [LARGE SCALE GENOMIC DNA]</scope>
    <source>
        <strain evidence="1 2">CBS 515.97</strain>
    </source>
</reference>
<dbReference type="EMBL" id="QAPG01000005">
    <property type="protein sequence ID" value="TDZ40437.1"/>
    <property type="molecule type" value="Genomic_DNA"/>
</dbReference>
<name>A0A4R8QMX4_9PEZI</name>
<proteinExistence type="predicted"/>
<accession>A0A4R8QMX4</accession>